<comment type="pathway">
    <text evidence="3">Lipid metabolism; fatty acid metabolism.</text>
</comment>
<organism evidence="13 14">
    <name type="scientific">Gryllus longicercus</name>
    <dbReference type="NCBI Taxonomy" id="2509291"/>
    <lineage>
        <taxon>Eukaryota</taxon>
        <taxon>Metazoa</taxon>
        <taxon>Ecdysozoa</taxon>
        <taxon>Arthropoda</taxon>
        <taxon>Hexapoda</taxon>
        <taxon>Insecta</taxon>
        <taxon>Pterygota</taxon>
        <taxon>Neoptera</taxon>
        <taxon>Polyneoptera</taxon>
        <taxon>Orthoptera</taxon>
        <taxon>Ensifera</taxon>
        <taxon>Gryllidea</taxon>
        <taxon>Grylloidea</taxon>
        <taxon>Gryllidae</taxon>
        <taxon>Gryllinae</taxon>
        <taxon>Gryllus</taxon>
    </lineage>
</organism>
<evidence type="ECO:0000256" key="10">
    <source>
        <dbReference type="ARBA" id="ARBA00034809"/>
    </source>
</evidence>
<dbReference type="GO" id="GO:0046872">
    <property type="term" value="F:metal ion binding"/>
    <property type="evidence" value="ECO:0007669"/>
    <property type="project" value="UniProtKB-KW"/>
</dbReference>
<dbReference type="PANTHER" id="PTHR21308:SF1">
    <property type="entry name" value="PHYTANOYL-COA DIOXYGENASE, PEROXISOMAL"/>
    <property type="match status" value="1"/>
</dbReference>
<dbReference type="GO" id="GO:0031418">
    <property type="term" value="F:L-ascorbic acid binding"/>
    <property type="evidence" value="ECO:0007669"/>
    <property type="project" value="UniProtKB-KW"/>
</dbReference>
<keyword evidence="7" id="KW-0223">Dioxygenase</keyword>
<keyword evidence="9" id="KW-0408">Iron</keyword>
<dbReference type="GO" id="GO:0048244">
    <property type="term" value="F:phytanoyl-CoA dioxygenase activity"/>
    <property type="evidence" value="ECO:0007669"/>
    <property type="project" value="UniProtKB-EC"/>
</dbReference>
<dbReference type="PANTHER" id="PTHR21308">
    <property type="entry name" value="PHYTANOYL-COA ALPHA-HYDROXYLASE"/>
    <property type="match status" value="1"/>
</dbReference>
<dbReference type="EC" id="1.14.11.18" evidence="10"/>
<evidence type="ECO:0000256" key="8">
    <source>
        <dbReference type="ARBA" id="ARBA00023002"/>
    </source>
</evidence>
<comment type="similarity">
    <text evidence="4">Belongs to the PhyH family.</text>
</comment>
<dbReference type="FunFam" id="2.60.120.620:FF:000012">
    <property type="entry name" value="Phytanoyl-CoA dioxygenase, peroxisomal"/>
    <property type="match status" value="1"/>
</dbReference>
<evidence type="ECO:0000256" key="12">
    <source>
        <dbReference type="ARBA" id="ARBA00034924"/>
    </source>
</evidence>
<keyword evidence="14" id="KW-1185">Reference proteome</keyword>
<dbReference type="SUPFAM" id="SSF51197">
    <property type="entry name" value="Clavaminate synthase-like"/>
    <property type="match status" value="1"/>
</dbReference>
<dbReference type="AlphaFoldDB" id="A0AAN9VTJ0"/>
<accession>A0AAN9VTJ0</accession>
<evidence type="ECO:0000256" key="4">
    <source>
        <dbReference type="ARBA" id="ARBA00005830"/>
    </source>
</evidence>
<evidence type="ECO:0000256" key="3">
    <source>
        <dbReference type="ARBA" id="ARBA00004872"/>
    </source>
</evidence>
<dbReference type="Pfam" id="PF05721">
    <property type="entry name" value="PhyH"/>
    <property type="match status" value="1"/>
</dbReference>
<dbReference type="InterPro" id="IPR008775">
    <property type="entry name" value="Phytyl_CoA_dOase-like"/>
</dbReference>
<proteinExistence type="inferred from homology"/>
<dbReference type="EMBL" id="JAZDUA010000043">
    <property type="protein sequence ID" value="KAK7871151.1"/>
    <property type="molecule type" value="Genomic_DNA"/>
</dbReference>
<evidence type="ECO:0000313" key="13">
    <source>
        <dbReference type="EMBL" id="KAK7871150.1"/>
    </source>
</evidence>
<keyword evidence="5" id="KW-0479">Metal-binding</keyword>
<evidence type="ECO:0000256" key="7">
    <source>
        <dbReference type="ARBA" id="ARBA00022964"/>
    </source>
</evidence>
<evidence type="ECO:0000256" key="6">
    <source>
        <dbReference type="ARBA" id="ARBA00022896"/>
    </source>
</evidence>
<comment type="cofactor">
    <cofactor evidence="1">
        <name>L-ascorbate</name>
        <dbReference type="ChEBI" id="CHEBI:38290"/>
    </cofactor>
</comment>
<evidence type="ECO:0000313" key="14">
    <source>
        <dbReference type="Proteomes" id="UP001378592"/>
    </source>
</evidence>
<evidence type="ECO:0000256" key="1">
    <source>
        <dbReference type="ARBA" id="ARBA00001961"/>
    </source>
</evidence>
<reference evidence="13 14" key="1">
    <citation type="submission" date="2024-03" db="EMBL/GenBank/DDBJ databases">
        <title>The genome assembly and annotation of the cricket Gryllus longicercus Weissman &amp; Gray.</title>
        <authorList>
            <person name="Szrajer S."/>
            <person name="Gray D."/>
            <person name="Ylla G."/>
        </authorList>
    </citation>
    <scope>NUCLEOTIDE SEQUENCE [LARGE SCALE GENOMIC DNA]</scope>
    <source>
        <strain evidence="13">DAG 2021-001</strain>
        <tissue evidence="13">Whole body minus gut</tissue>
    </source>
</reference>
<dbReference type="Gene3D" id="2.60.120.620">
    <property type="entry name" value="q2cbj1_9rhob like domain"/>
    <property type="match status" value="1"/>
</dbReference>
<evidence type="ECO:0000256" key="9">
    <source>
        <dbReference type="ARBA" id="ARBA00023004"/>
    </source>
</evidence>
<comment type="caution">
    <text evidence="13">The sequence shown here is derived from an EMBL/GenBank/DDBJ whole genome shotgun (WGS) entry which is preliminary data.</text>
</comment>
<evidence type="ECO:0000256" key="5">
    <source>
        <dbReference type="ARBA" id="ARBA00022723"/>
    </source>
</evidence>
<name>A0AAN9VTJ0_9ORTH</name>
<keyword evidence="6" id="KW-0847">Vitamin C</keyword>
<sequence length="324" mass="36543">MAAERIRVLNRHLVPSQPAANATAAAAAVSLARDFIYTLNNPRFTLEQRQFYEDNGYIVFPRLVGEELLDECADRFRALCDGKVERGAITLMADVSLRQKGAKGEYLYNKAQDIVYDDVFSKYILLPEVLDIVECITGPNIMAMHTMLINKPPDSGALTSKHPLHQDLHYFPFRPADRIVASWTAMEQVTEANGCLVVVPGSHRGVLMPHGYPKWENGVNKAYHGVINCDNVPTINLEMEKGDTVFFHPLLLHGSGVNRTQGFRKAISCHYAASECEYIDVRGTTQEIIAEEIKEMAKRKGFEADFTDLWRYRSRLARGQHMNL</sequence>
<protein>
    <recommendedName>
        <fullName evidence="10">phytanoyl-CoA dioxygenase</fullName>
        <ecNumber evidence="10">1.14.11.18</ecNumber>
    </recommendedName>
    <alternativeName>
        <fullName evidence="11">Phytanic acid oxidase</fullName>
    </alternativeName>
    <alternativeName>
        <fullName evidence="12">Phytanoyl-CoA alpha-hydroxylase</fullName>
    </alternativeName>
</protein>
<evidence type="ECO:0000256" key="2">
    <source>
        <dbReference type="ARBA" id="ARBA00001962"/>
    </source>
</evidence>
<dbReference type="InterPro" id="IPR047128">
    <property type="entry name" value="PhyH"/>
</dbReference>
<keyword evidence="8" id="KW-0560">Oxidoreductase</keyword>
<dbReference type="GO" id="GO:0005777">
    <property type="term" value="C:peroxisome"/>
    <property type="evidence" value="ECO:0007669"/>
    <property type="project" value="UniProtKB-ARBA"/>
</dbReference>
<dbReference type="GO" id="GO:0001561">
    <property type="term" value="P:fatty acid alpha-oxidation"/>
    <property type="evidence" value="ECO:0007669"/>
    <property type="project" value="InterPro"/>
</dbReference>
<dbReference type="Proteomes" id="UP001378592">
    <property type="component" value="Unassembled WGS sequence"/>
</dbReference>
<comment type="cofactor">
    <cofactor evidence="2">
        <name>Fe cation</name>
        <dbReference type="ChEBI" id="CHEBI:24875"/>
    </cofactor>
</comment>
<dbReference type="EMBL" id="JAZDUA010000043">
    <property type="protein sequence ID" value="KAK7871150.1"/>
    <property type="molecule type" value="Genomic_DNA"/>
</dbReference>
<evidence type="ECO:0000256" key="11">
    <source>
        <dbReference type="ARBA" id="ARBA00034921"/>
    </source>
</evidence>
<gene>
    <name evidence="13" type="ORF">R5R35_002396</name>
</gene>